<reference evidence="2" key="2">
    <citation type="submission" date="2023-01" db="EMBL/GenBank/DDBJ databases">
        <authorList>
            <person name="Sun Q."/>
            <person name="Evtushenko L."/>
        </authorList>
    </citation>
    <scope>NUCLEOTIDE SEQUENCE</scope>
    <source>
        <strain evidence="2">VKM B-2347</strain>
    </source>
</reference>
<feature type="transmembrane region" description="Helical" evidence="1">
    <location>
        <begin position="9"/>
        <end position="31"/>
    </location>
</feature>
<dbReference type="Proteomes" id="UP001143372">
    <property type="component" value="Unassembled WGS sequence"/>
</dbReference>
<reference evidence="2" key="1">
    <citation type="journal article" date="2014" name="Int. J. Syst. Evol. Microbiol.">
        <title>Complete genome sequence of Corynebacterium casei LMG S-19264T (=DSM 44701T), isolated from a smear-ripened cheese.</title>
        <authorList>
            <consortium name="US DOE Joint Genome Institute (JGI-PGF)"/>
            <person name="Walter F."/>
            <person name="Albersmeier A."/>
            <person name="Kalinowski J."/>
            <person name="Ruckert C."/>
        </authorList>
    </citation>
    <scope>NUCLEOTIDE SEQUENCE</scope>
    <source>
        <strain evidence="2">VKM B-2347</strain>
    </source>
</reference>
<comment type="caution">
    <text evidence="2">The sequence shown here is derived from an EMBL/GenBank/DDBJ whole genome shotgun (WGS) entry which is preliminary data.</text>
</comment>
<keyword evidence="1" id="KW-1133">Transmembrane helix</keyword>
<keyword evidence="3" id="KW-1185">Reference proteome</keyword>
<evidence type="ECO:0008006" key="4">
    <source>
        <dbReference type="Google" id="ProtNLM"/>
    </source>
</evidence>
<protein>
    <recommendedName>
        <fullName evidence="4">DUF2798 domain-containing protein</fullName>
    </recommendedName>
</protein>
<sequence length="82" mass="8860">MSTVRKLPACFNGVVTPFLLSLLMCFIVSGISTGRGIGLAPDLPEQWLRAWGLSWVIAFPTLLVVLPAVRRLAGLIVEQPGK</sequence>
<proteinExistence type="predicted"/>
<evidence type="ECO:0000256" key="1">
    <source>
        <dbReference type="SAM" id="Phobius"/>
    </source>
</evidence>
<feature type="transmembrane region" description="Helical" evidence="1">
    <location>
        <begin position="51"/>
        <end position="69"/>
    </location>
</feature>
<evidence type="ECO:0000313" key="3">
    <source>
        <dbReference type="Proteomes" id="UP001143372"/>
    </source>
</evidence>
<dbReference type="EMBL" id="BSFI01000008">
    <property type="protein sequence ID" value="GLK68476.1"/>
    <property type="molecule type" value="Genomic_DNA"/>
</dbReference>
<keyword evidence="1" id="KW-0812">Transmembrane</keyword>
<dbReference type="Pfam" id="PF11391">
    <property type="entry name" value="DUF2798"/>
    <property type="match status" value="1"/>
</dbReference>
<keyword evidence="1" id="KW-0472">Membrane</keyword>
<dbReference type="RefSeq" id="WP_271168714.1">
    <property type="nucleotide sequence ID" value="NZ_BSFI01000008.1"/>
</dbReference>
<gene>
    <name evidence="2" type="ORF">GCM10008179_21140</name>
</gene>
<evidence type="ECO:0000313" key="2">
    <source>
        <dbReference type="EMBL" id="GLK68476.1"/>
    </source>
</evidence>
<organism evidence="2 3">
    <name type="scientific">Hansschlegelia plantiphila</name>
    <dbReference type="NCBI Taxonomy" id="374655"/>
    <lineage>
        <taxon>Bacteria</taxon>
        <taxon>Pseudomonadati</taxon>
        <taxon>Pseudomonadota</taxon>
        <taxon>Alphaproteobacteria</taxon>
        <taxon>Hyphomicrobiales</taxon>
        <taxon>Methylopilaceae</taxon>
        <taxon>Hansschlegelia</taxon>
    </lineage>
</organism>
<name>A0A9W6J0D7_9HYPH</name>
<dbReference type="AlphaFoldDB" id="A0A9W6J0D7"/>
<accession>A0A9W6J0D7</accession>
<dbReference type="InterPro" id="IPR021529">
    <property type="entry name" value="DUF2798"/>
</dbReference>